<protein>
    <submittedName>
        <fullName evidence="2">Uncharacterized protein</fullName>
    </submittedName>
</protein>
<proteinExistence type="predicted"/>
<evidence type="ECO:0000313" key="3">
    <source>
        <dbReference type="Proteomes" id="UP000231371"/>
    </source>
</evidence>
<reference evidence="2 3" key="1">
    <citation type="submission" date="2017-09" db="EMBL/GenBank/DDBJ databases">
        <title>Depth-based differentiation of microbial function through sediment-hosted aquifers and enrichment of novel symbionts in the deep terrestrial subsurface.</title>
        <authorList>
            <person name="Probst A.J."/>
            <person name="Ladd B."/>
            <person name="Jarett J.K."/>
            <person name="Geller-Mcgrath D.E."/>
            <person name="Sieber C.M."/>
            <person name="Emerson J.B."/>
            <person name="Anantharaman K."/>
            <person name="Thomas B.C."/>
            <person name="Malmstrom R."/>
            <person name="Stieglmeier M."/>
            <person name="Klingl A."/>
            <person name="Woyke T."/>
            <person name="Ryan C.M."/>
            <person name="Banfield J.F."/>
        </authorList>
    </citation>
    <scope>NUCLEOTIDE SEQUENCE [LARGE SCALE GENOMIC DNA]</scope>
    <source>
        <strain evidence="2">CG11_big_fil_rev_8_21_14_0_20_40_12</strain>
    </source>
</reference>
<evidence type="ECO:0000256" key="1">
    <source>
        <dbReference type="SAM" id="MobiDB-lite"/>
    </source>
</evidence>
<dbReference type="EMBL" id="PCVI01000005">
    <property type="protein sequence ID" value="PIQ70471.1"/>
    <property type="molecule type" value="Genomic_DNA"/>
</dbReference>
<dbReference type="Proteomes" id="UP000231371">
    <property type="component" value="Unassembled WGS sequence"/>
</dbReference>
<dbReference type="AlphaFoldDB" id="A0A2H0KGU7"/>
<organism evidence="2 3">
    <name type="scientific">Candidatus Shapirobacteria bacterium CG11_big_fil_rev_8_21_14_0_20_40_12</name>
    <dbReference type="NCBI Taxonomy" id="1974889"/>
    <lineage>
        <taxon>Bacteria</taxon>
        <taxon>Candidatus Shapironibacteriota</taxon>
    </lineage>
</organism>
<gene>
    <name evidence="2" type="ORF">COV89_00260</name>
</gene>
<feature type="compositionally biased region" description="Basic and acidic residues" evidence="1">
    <location>
        <begin position="130"/>
        <end position="149"/>
    </location>
</feature>
<feature type="region of interest" description="Disordered" evidence="1">
    <location>
        <begin position="125"/>
        <end position="149"/>
    </location>
</feature>
<accession>A0A2H0KGU7</accession>
<comment type="caution">
    <text evidence="2">The sequence shown here is derived from an EMBL/GenBank/DDBJ whole genome shotgun (WGS) entry which is preliminary data.</text>
</comment>
<name>A0A2H0KGU7_9BACT</name>
<evidence type="ECO:0000313" key="2">
    <source>
        <dbReference type="EMBL" id="PIQ70471.1"/>
    </source>
</evidence>
<sequence length="149" mass="17086">MPEEFDVQKLKSEYPQFFEEVPPELLEFILAKETSSKIAEICFESGVEDEEKIEKIAYRITLALLGKIPKENLTEILEKGAGLNHEIARKIHALVNLLISSKIKETPPAQPTKLKRSPLIPELVLEEELEKPPKPENHSKKDIYRELTE</sequence>